<dbReference type="Gene3D" id="1.20.120.330">
    <property type="entry name" value="Nucleotidyltransferases domain 2"/>
    <property type="match status" value="1"/>
</dbReference>
<dbReference type="InterPro" id="IPR007761">
    <property type="entry name" value="MtlR-like"/>
</dbReference>
<keyword evidence="4" id="KW-1185">Reference proteome</keyword>
<organism evidence="2 3">
    <name type="scientific">Rhodopseudomonas pentothenatexigens</name>
    <dbReference type="NCBI Taxonomy" id="999699"/>
    <lineage>
        <taxon>Bacteria</taxon>
        <taxon>Pseudomonadati</taxon>
        <taxon>Pseudomonadota</taxon>
        <taxon>Alphaproteobacteria</taxon>
        <taxon>Hyphomicrobiales</taxon>
        <taxon>Nitrobacteraceae</taxon>
        <taxon>Rhodopseudomonas</taxon>
    </lineage>
</organism>
<reference evidence="2 3" key="1">
    <citation type="submission" date="2017-08" db="EMBL/GenBank/DDBJ databases">
        <authorList>
            <person name="de Groot N.N."/>
        </authorList>
    </citation>
    <scope>NUCLEOTIDE SEQUENCE [LARGE SCALE GENOMIC DNA]</scope>
    <source>
        <strain evidence="2 3">JA575</strain>
    </source>
</reference>
<reference evidence="1 4" key="2">
    <citation type="submission" date="2018-07" db="EMBL/GenBank/DDBJ databases">
        <title>Genomic Encyclopedia of Archaeal and Bacterial Type Strains, Phase II (KMG-II): from individual species to whole genera.</title>
        <authorList>
            <person name="Goeker M."/>
        </authorList>
    </citation>
    <scope>NUCLEOTIDE SEQUENCE [LARGE SCALE GENOMIC DNA]</scope>
    <source>
        <strain evidence="1 4">JA575</strain>
    </source>
</reference>
<dbReference type="OrthoDB" id="291822at2"/>
<dbReference type="Proteomes" id="UP000252631">
    <property type="component" value="Unassembled WGS sequence"/>
</dbReference>
<dbReference type="InterPro" id="IPR038026">
    <property type="entry name" value="MtlR-like_sf"/>
</dbReference>
<sequence>MSYSWIASFFTAMRNTDWTALHIKSRPEARKFNWDGTSISDHLSEADWKSLDQEITEQLKLKNDRGVAITFASMLEDRLRWLIETQFIENLSEKRKASLFKGQGPLSTFSAKTEVAFALGLVKPEVRDQLIIIAQIRNKFAHGFKSVRFTDTNISELCKRLKTFDPPSSEAKADLREVYGLACLVCMVALFATGQLALASRGVAPFGEQSSK</sequence>
<proteinExistence type="predicted"/>
<dbReference type="EMBL" id="UFQQ01000014">
    <property type="protein sequence ID" value="SSW91810.1"/>
    <property type="molecule type" value="Genomic_DNA"/>
</dbReference>
<dbReference type="GO" id="GO:0045892">
    <property type="term" value="P:negative regulation of DNA-templated transcription"/>
    <property type="evidence" value="ECO:0007669"/>
    <property type="project" value="TreeGrafter"/>
</dbReference>
<gene>
    <name evidence="1" type="ORF">BJ125_11470</name>
    <name evidence="2" type="ORF">SAMN05892882_11470</name>
</gene>
<evidence type="ECO:0000313" key="3">
    <source>
        <dbReference type="Proteomes" id="UP000252631"/>
    </source>
</evidence>
<dbReference type="EMBL" id="QRDT01000014">
    <property type="protein sequence ID" value="RED31830.1"/>
    <property type="molecule type" value="Genomic_DNA"/>
</dbReference>
<dbReference type="AlphaFoldDB" id="A0A336JQJ6"/>
<dbReference type="PANTHER" id="PTHR37941:SF1">
    <property type="entry name" value="FUMARASE E-RELATED"/>
    <property type="match status" value="1"/>
</dbReference>
<evidence type="ECO:0000313" key="2">
    <source>
        <dbReference type="EMBL" id="SSW91810.1"/>
    </source>
</evidence>
<accession>A0A336JQJ6</accession>
<dbReference type="PANTHER" id="PTHR37941">
    <property type="entry name" value="FUMARASE E-RELATED"/>
    <property type="match status" value="1"/>
</dbReference>
<dbReference type="Pfam" id="PF05068">
    <property type="entry name" value="MtlR"/>
    <property type="match status" value="1"/>
</dbReference>
<evidence type="ECO:0000313" key="1">
    <source>
        <dbReference type="EMBL" id="RED31830.1"/>
    </source>
</evidence>
<dbReference type="SUPFAM" id="SSF158668">
    <property type="entry name" value="MtlR-like"/>
    <property type="match status" value="1"/>
</dbReference>
<name>A0A336JQJ6_9BRAD</name>
<dbReference type="Proteomes" id="UP000256343">
    <property type="component" value="Unassembled WGS sequence"/>
</dbReference>
<protein>
    <submittedName>
        <fullName evidence="2">Mannitol repressor</fullName>
    </submittedName>
</protein>
<evidence type="ECO:0000313" key="4">
    <source>
        <dbReference type="Proteomes" id="UP000256343"/>
    </source>
</evidence>
<dbReference type="RefSeq" id="WP_114358822.1">
    <property type="nucleotide sequence ID" value="NZ_QRDT01000014.1"/>
</dbReference>